<dbReference type="AlphaFoldDB" id="A0A941BKP2"/>
<keyword evidence="3" id="KW-1185">Reference proteome</keyword>
<organism evidence="2 3">
    <name type="scientific">Ideonella aquatica</name>
    <dbReference type="NCBI Taxonomy" id="2824119"/>
    <lineage>
        <taxon>Bacteria</taxon>
        <taxon>Pseudomonadati</taxon>
        <taxon>Pseudomonadota</taxon>
        <taxon>Betaproteobacteria</taxon>
        <taxon>Burkholderiales</taxon>
        <taxon>Sphaerotilaceae</taxon>
        <taxon>Ideonella</taxon>
    </lineage>
</organism>
<evidence type="ECO:0000313" key="2">
    <source>
        <dbReference type="EMBL" id="MBQ0958814.1"/>
    </source>
</evidence>
<comment type="caution">
    <text evidence="2">The sequence shown here is derived from an EMBL/GenBank/DDBJ whole genome shotgun (WGS) entry which is preliminary data.</text>
</comment>
<accession>A0A941BKP2</accession>
<sequence>MATLEELMQWCEQARKLLSLTDKERSALADNSPVVKKLLELMKKTPADYPGLSDWTHRFEVHADAARKAREDVKAKRLKEAQGRDLVREASRQLLALRHELEMAIAEKDPRAAPEVRQRVLDTARHKPVYMDKRQRITEAIAELQALPGTVTQVTALQKLLDDATLVEPDYHAAYEALEGLSGTLAAGRKAAAEFAKGLGDPKFKTAMDDTQRLIDTFETKLGLGAPGQLQDFRQQRALVLMDISKAPQGQRSTAVTTGTGKLNTLAGTIQNALDEAERRRLDMVGLRSPIMRKLGELKTCAPADVVQPWLQRIGVADNLASMQQYAKAAEAFKALKDEFTRVHELHLQAQGRWTVVDQALTPLIEGVRPLLEGSLGLKYPALVGVAGPLNTAVVTEMRAGLVPQHRYVEAVAMEERLVVRTRLQQVIDALKALDEGKTPDLDFKDAGTNQRVALGELDRQVNEAVARANAVIGRLEKAAGEVTAFREQVSTQKSGWSQARQPFYQGEGGADATNETRDKALKQLKLDVTRVVEALDKITQAVEDLLGDSGQLTANQEQKKAADALAAYRLKAAEAARGLKYLHGFGLPAGHVLMTTAPTLDSLEAQYKHLDDEAAAGRADEALLGTLIQQIAAKRLSIENSMNQARASALQDAKTLGDDLGKLSKADKGDKAREAFHEKQTERLNDLLAMVQSSVPAVSEEGVRLLALFKTEVANFALEAGKKTGGVNYAAVDTAMKALKTEVTRKDFKTWLPTQQGPLEGEFNQLLPTKLTGQSPAEALALINELRTRVDEAIVKAEKLMAKQANLTKLLNEAKQALESNPVKTRQPKVYADLKARLKALENAPEYDIDMTIASVNATRQLIDAAAEPQRAQKMADRLDADAFQAEKDRLAYEAEADVFEKNDLRKITALKQNFSSDLNRFNTSLFDQIGAHHDAAKKDAKAGNYAGARERLRLARATAAELVKQPLAPQVASGESLVACAMNWENAVGQHLAALERVEKAMTAAWNGDGSVTDDAKKETLDLVRGAMALLNAAQFRAIVLNLSKGAKPELKEQALASLRQSERIVNENLVLDALRSNPFSPYNTAALSAALRDMKGALLAA</sequence>
<feature type="coiled-coil region" evidence="1">
    <location>
        <begin position="784"/>
        <end position="821"/>
    </location>
</feature>
<evidence type="ECO:0000256" key="1">
    <source>
        <dbReference type="SAM" id="Coils"/>
    </source>
</evidence>
<dbReference type="Proteomes" id="UP000678374">
    <property type="component" value="Unassembled WGS sequence"/>
</dbReference>
<gene>
    <name evidence="2" type="ORF">KAK06_07570</name>
</gene>
<protein>
    <submittedName>
        <fullName evidence="2">Uncharacterized protein</fullName>
    </submittedName>
</protein>
<keyword evidence="1" id="KW-0175">Coiled coil</keyword>
<dbReference type="RefSeq" id="WP_210801332.1">
    <property type="nucleotide sequence ID" value="NZ_JAGQDE010000005.1"/>
</dbReference>
<evidence type="ECO:0000313" key="3">
    <source>
        <dbReference type="Proteomes" id="UP000678374"/>
    </source>
</evidence>
<dbReference type="EMBL" id="JAGQDE010000005">
    <property type="protein sequence ID" value="MBQ0958814.1"/>
    <property type="molecule type" value="Genomic_DNA"/>
</dbReference>
<proteinExistence type="predicted"/>
<reference evidence="2" key="1">
    <citation type="submission" date="2021-04" db="EMBL/GenBank/DDBJ databases">
        <title>The genome sequence of Ideonella sp. 4Y11.</title>
        <authorList>
            <person name="Liu Y."/>
        </authorList>
    </citation>
    <scope>NUCLEOTIDE SEQUENCE</scope>
    <source>
        <strain evidence="2">4Y11</strain>
    </source>
</reference>
<name>A0A941BKP2_9BURK</name>